<comment type="caution">
    <text evidence="1">The sequence shown here is derived from an EMBL/GenBank/DDBJ whole genome shotgun (WGS) entry which is preliminary data.</text>
</comment>
<evidence type="ECO:0000313" key="2">
    <source>
        <dbReference type="Proteomes" id="UP000274920"/>
    </source>
</evidence>
<dbReference type="Proteomes" id="UP000274920">
    <property type="component" value="Unassembled WGS sequence"/>
</dbReference>
<dbReference type="EMBL" id="RHJS01000001">
    <property type="protein sequence ID" value="RRK36953.1"/>
    <property type="molecule type" value="Genomic_DNA"/>
</dbReference>
<gene>
    <name evidence="1" type="ORF">EBB54_00375</name>
</gene>
<reference evidence="1" key="1">
    <citation type="submission" date="2018-10" db="EMBL/GenBank/DDBJ databases">
        <title>Schaedlerella arabinophila gen. nov. sp. nov., isolated from the mouse intestinal tract and comparative analysis with the genome of the closely related altered Schaedler flora strain ASF502.</title>
        <authorList>
            <person name="Miyake S."/>
            <person name="Soh M."/>
            <person name="Seedorf H."/>
        </authorList>
    </citation>
    <scope>NUCLEOTIDE SEQUENCE [LARGE SCALE GENOMIC DNA]</scope>
    <source>
        <strain evidence="1">DSM 106076</strain>
    </source>
</reference>
<dbReference type="RefSeq" id="WP_125125893.1">
    <property type="nucleotide sequence ID" value="NZ_RHJS01000001.1"/>
</dbReference>
<protein>
    <submittedName>
        <fullName evidence="1">Uncharacterized protein</fullName>
    </submittedName>
</protein>
<name>A0A3R8JUC5_9FIRM</name>
<sequence>MADLREQEMDQEIIGFMACHGMAGRSDYYNYHAALGFYCAYSADAFRLAEIVEDGEIFDEYEVSAVIKKLYLSHKTLRYFQQQLNLGLYRFDTAETVVMTESTLEKGRIIGSRENAIETAQKWLNRFLRSGEPKYKKSSDEKGDALISQNFFLYEAAVFILYLAGEEIDYHFIMNKGNHGKTRGKANVYYGPGFETK</sequence>
<proteinExistence type="predicted"/>
<keyword evidence="2" id="KW-1185">Reference proteome</keyword>
<dbReference type="AlphaFoldDB" id="A0A3R8JUC5"/>
<evidence type="ECO:0000313" key="1">
    <source>
        <dbReference type="EMBL" id="RRK36953.1"/>
    </source>
</evidence>
<organism evidence="1 2">
    <name type="scientific">Schaedlerella arabinosiphila</name>
    <dbReference type="NCBI Taxonomy" id="2044587"/>
    <lineage>
        <taxon>Bacteria</taxon>
        <taxon>Bacillati</taxon>
        <taxon>Bacillota</taxon>
        <taxon>Clostridia</taxon>
        <taxon>Lachnospirales</taxon>
        <taxon>Lachnospiraceae</taxon>
        <taxon>Schaedlerella</taxon>
    </lineage>
</organism>
<accession>A0A3R8JUC5</accession>